<feature type="region of interest" description="Disordered" evidence="1">
    <location>
        <begin position="61"/>
        <end position="83"/>
    </location>
</feature>
<protein>
    <submittedName>
        <fullName evidence="2">Uncharacterized protein</fullName>
    </submittedName>
</protein>
<accession>A0ABT0UD30</accession>
<feature type="compositionally biased region" description="Polar residues" evidence="1">
    <location>
        <begin position="73"/>
        <end position="83"/>
    </location>
</feature>
<evidence type="ECO:0000313" key="3">
    <source>
        <dbReference type="Proteomes" id="UP001202961"/>
    </source>
</evidence>
<comment type="caution">
    <text evidence="2">The sequence shown here is derived from an EMBL/GenBank/DDBJ whole genome shotgun (WGS) entry which is preliminary data.</text>
</comment>
<proteinExistence type="predicted"/>
<organism evidence="2 3">
    <name type="scientific">Aporhodopirellula aestuarii</name>
    <dbReference type="NCBI Taxonomy" id="2950107"/>
    <lineage>
        <taxon>Bacteria</taxon>
        <taxon>Pseudomonadati</taxon>
        <taxon>Planctomycetota</taxon>
        <taxon>Planctomycetia</taxon>
        <taxon>Pirellulales</taxon>
        <taxon>Pirellulaceae</taxon>
        <taxon>Aporhodopirellula</taxon>
    </lineage>
</organism>
<evidence type="ECO:0000256" key="1">
    <source>
        <dbReference type="SAM" id="MobiDB-lite"/>
    </source>
</evidence>
<dbReference type="Proteomes" id="UP001202961">
    <property type="component" value="Unassembled WGS sequence"/>
</dbReference>
<evidence type="ECO:0000313" key="2">
    <source>
        <dbReference type="EMBL" id="MCM2374702.1"/>
    </source>
</evidence>
<gene>
    <name evidence="2" type="ORF">NB063_29110</name>
</gene>
<dbReference type="EMBL" id="JAMQBK010000096">
    <property type="protein sequence ID" value="MCM2374702.1"/>
    <property type="molecule type" value="Genomic_DNA"/>
</dbReference>
<keyword evidence="3" id="KW-1185">Reference proteome</keyword>
<reference evidence="2 3" key="1">
    <citation type="journal article" date="2022" name="Syst. Appl. Microbiol.">
        <title>Rhodopirellula aestuarii sp. nov., a novel member of the genus Rhodopirellula isolated from brackish sediments collected in the Tagus River estuary, Portugal.</title>
        <authorList>
            <person name="Vitorino I.R."/>
            <person name="Klimek D."/>
            <person name="Calusinska M."/>
            <person name="Lobo-da-Cunha A."/>
            <person name="Vasconcelos V."/>
            <person name="Lage O.M."/>
        </authorList>
    </citation>
    <scope>NUCLEOTIDE SEQUENCE [LARGE SCALE GENOMIC DNA]</scope>
    <source>
        <strain evidence="2 3">ICT_H3.1</strain>
    </source>
</reference>
<name>A0ABT0UD30_9BACT</name>
<dbReference type="RefSeq" id="WP_250932742.1">
    <property type="nucleotide sequence ID" value="NZ_JAMQBK010000096.1"/>
</dbReference>
<sequence length="83" mass="9351">MSKQGLEPGEEFVITREIYEHCVRFAEEIEFGEPEALDSLPWPYPFDYASILRVCANEPPTEEEPKTLRCLGGTQSEAASDEA</sequence>